<accession>A0A1M6PS49</accession>
<dbReference type="OrthoDB" id="9794201at2"/>
<dbReference type="GO" id="GO:0015074">
    <property type="term" value="P:DNA integration"/>
    <property type="evidence" value="ECO:0007669"/>
    <property type="project" value="InterPro"/>
</dbReference>
<dbReference type="Pfam" id="PF13565">
    <property type="entry name" value="HTH_32"/>
    <property type="match status" value="1"/>
</dbReference>
<feature type="domain" description="Integrase catalytic" evidence="1">
    <location>
        <begin position="141"/>
        <end position="318"/>
    </location>
</feature>
<dbReference type="InterPro" id="IPR009057">
    <property type="entry name" value="Homeodomain-like_sf"/>
</dbReference>
<dbReference type="GO" id="GO:0003676">
    <property type="term" value="F:nucleic acid binding"/>
    <property type="evidence" value="ECO:0007669"/>
    <property type="project" value="InterPro"/>
</dbReference>
<organism evidence="2 3">
    <name type="scientific">Anaerobranca californiensis DSM 14826</name>
    <dbReference type="NCBI Taxonomy" id="1120989"/>
    <lineage>
        <taxon>Bacteria</taxon>
        <taxon>Bacillati</taxon>
        <taxon>Bacillota</taxon>
        <taxon>Clostridia</taxon>
        <taxon>Eubacteriales</taxon>
        <taxon>Proteinivoracaceae</taxon>
        <taxon>Anaerobranca</taxon>
    </lineage>
</organism>
<dbReference type="Pfam" id="PF00665">
    <property type="entry name" value="rve"/>
    <property type="match status" value="1"/>
</dbReference>
<gene>
    <name evidence="2" type="ORF">SAMN02745227_01525</name>
</gene>
<dbReference type="Pfam" id="PF09299">
    <property type="entry name" value="Mu-transpos_C"/>
    <property type="match status" value="1"/>
</dbReference>
<dbReference type="InterPro" id="IPR036397">
    <property type="entry name" value="RNaseH_sf"/>
</dbReference>
<dbReference type="SUPFAM" id="SSF53098">
    <property type="entry name" value="Ribonuclease H-like"/>
    <property type="match status" value="1"/>
</dbReference>
<sequence length="427" mass="49493">MTENDREQIALFRYGLIAPILNGQVEKQKDYLAKISAITHQVPYYGIKEFTPKTIEMWLRAYRREGFNGLKPKPRNDKGSSRSISPELKEIILSARKENLGLSVKLFYDQLVLKGTITPNIISYSTMYRFLKAEGLLGKEALKEPQRKRFSYDKVNVLWQGDMAVGPYLKVEGKKIKTFLFAFIDDCSRIIPFAAFVTSEKFSSVRKVFSEALLRRGIPKILYLDNGKVYRSDQLHLACASLGITLTHTKPYDATSKGKIERFFLTMRKRFLPLLKEEDLTSIDNLNRKFWQWLEEDYHRKIHSSLNMTPLDKFMSQMSEVKMVDDPTSLKHLFLKREYRKVKHDGTISVNCNLYEVPAQLIGEKIQIRFDPETFEEILIYKEDLFLGLAKKVNFADNAKVKRGIDSQQSLLSFRKIHSIEGSTNNV</sequence>
<keyword evidence="3" id="KW-1185">Reference proteome</keyword>
<dbReference type="InterPro" id="IPR012337">
    <property type="entry name" value="RNaseH-like_sf"/>
</dbReference>
<dbReference type="InterPro" id="IPR015378">
    <property type="entry name" value="Transposase-like_Mu_C"/>
</dbReference>
<dbReference type="STRING" id="1120989.SAMN02745227_01525"/>
<dbReference type="EMBL" id="FRAI01000016">
    <property type="protein sequence ID" value="SHK10701.1"/>
    <property type="molecule type" value="Genomic_DNA"/>
</dbReference>
<dbReference type="RefSeq" id="WP_072907634.1">
    <property type="nucleotide sequence ID" value="NZ_FRAI01000016.1"/>
</dbReference>
<evidence type="ECO:0000259" key="1">
    <source>
        <dbReference type="PROSITE" id="PS50994"/>
    </source>
</evidence>
<dbReference type="Proteomes" id="UP000243547">
    <property type="component" value="Unassembled WGS sequence"/>
</dbReference>
<evidence type="ECO:0000313" key="3">
    <source>
        <dbReference type="Proteomes" id="UP000243547"/>
    </source>
</evidence>
<evidence type="ECO:0000313" key="2">
    <source>
        <dbReference type="EMBL" id="SHK10701.1"/>
    </source>
</evidence>
<dbReference type="PANTHER" id="PTHR35004">
    <property type="entry name" value="TRANSPOSASE RV3428C-RELATED"/>
    <property type="match status" value="1"/>
</dbReference>
<dbReference type="PROSITE" id="PS50994">
    <property type="entry name" value="INTEGRASE"/>
    <property type="match status" value="1"/>
</dbReference>
<name>A0A1M6PS49_9FIRM</name>
<dbReference type="Gene3D" id="3.30.420.10">
    <property type="entry name" value="Ribonuclease H-like superfamily/Ribonuclease H"/>
    <property type="match status" value="1"/>
</dbReference>
<dbReference type="InterPro" id="IPR001584">
    <property type="entry name" value="Integrase_cat-core"/>
</dbReference>
<dbReference type="AlphaFoldDB" id="A0A1M6PS49"/>
<protein>
    <submittedName>
        <fullName evidence="2">Transposase InsO and inactivated derivatives</fullName>
    </submittedName>
</protein>
<reference evidence="3" key="1">
    <citation type="submission" date="2016-11" db="EMBL/GenBank/DDBJ databases">
        <authorList>
            <person name="Varghese N."/>
            <person name="Submissions S."/>
        </authorList>
    </citation>
    <scope>NUCLEOTIDE SEQUENCE [LARGE SCALE GENOMIC DNA]</scope>
    <source>
        <strain evidence="3">DSM 14826</strain>
    </source>
</reference>
<proteinExistence type="predicted"/>
<dbReference type="SUPFAM" id="SSF46689">
    <property type="entry name" value="Homeodomain-like"/>
    <property type="match status" value="1"/>
</dbReference>
<dbReference type="PANTHER" id="PTHR35004:SF6">
    <property type="entry name" value="TRANSPOSASE"/>
    <property type="match status" value="1"/>
</dbReference>